<protein>
    <submittedName>
        <fullName evidence="1">Uncharacterized protein</fullName>
    </submittedName>
</protein>
<sequence length="258" mass="29588">MTKNYNATKTGFTVVDSETFHTLRVLYQNDTYQGLVEIPEQGEVLPLAPWRKGENPFQDDYLFEGAETGFSDRGTWWFTIRPSTPFSQIMAEVEALNQVGFFKRLRRKDAPKLIDVVPKQTKSGYLFWDINDDLGKSCEEIMQSTPEVQMAYGYARRAAVAGMYLQGIVKREIYDHVFAVFKSLQLQTGQTVDFQKQAFLDSIDYMQTYSPFITSFFVKTMVPMVQEYEGSSCRVGDANFFKAVLDLAHSSEDDSRHN</sequence>
<name>A0ABX1N7K7_9RHOO</name>
<dbReference type="EMBL" id="WTVH01000057">
    <property type="protein sequence ID" value="NMF95268.1"/>
    <property type="molecule type" value="Genomic_DNA"/>
</dbReference>
<gene>
    <name evidence="1" type="ORF">GO608_18325</name>
</gene>
<comment type="caution">
    <text evidence="1">The sequence shown here is derived from an EMBL/GenBank/DDBJ whole genome shotgun (WGS) entry which is preliminary data.</text>
</comment>
<accession>A0ABX1N7K7</accession>
<proteinExistence type="predicted"/>
<reference evidence="1" key="1">
    <citation type="submission" date="2019-12" db="EMBL/GenBank/DDBJ databases">
        <title>Comparative genomics gives insights into the taxonomy of the Azoarcus-Aromatoleum group and reveals separate origins of nif in the plant-associated Azoarcus and non-plant-associated Aromatoleum sub-groups.</title>
        <authorList>
            <person name="Lafos M."/>
            <person name="Maluk M."/>
            <person name="Batista M."/>
            <person name="Junghare M."/>
            <person name="Carmona M."/>
            <person name="Faoro H."/>
            <person name="Cruz L.M."/>
            <person name="Battistoni F."/>
            <person name="De Souza E."/>
            <person name="Pedrosa F."/>
            <person name="Chen W.-M."/>
            <person name="Poole P.S."/>
            <person name="Dixon R.A."/>
            <person name="James E.K."/>
        </authorList>
    </citation>
    <scope>NUCLEOTIDE SEQUENCE</scope>
    <source>
        <strain evidence="1">U120</strain>
    </source>
</reference>
<organism evidence="1 2">
    <name type="scientific">Aromatoleum buckelii</name>
    <dbReference type="NCBI Taxonomy" id="200254"/>
    <lineage>
        <taxon>Bacteria</taxon>
        <taxon>Pseudomonadati</taxon>
        <taxon>Pseudomonadota</taxon>
        <taxon>Betaproteobacteria</taxon>
        <taxon>Rhodocyclales</taxon>
        <taxon>Rhodocyclaceae</taxon>
        <taxon>Aromatoleum</taxon>
    </lineage>
</organism>
<evidence type="ECO:0000313" key="2">
    <source>
        <dbReference type="Proteomes" id="UP000601990"/>
    </source>
</evidence>
<dbReference type="RefSeq" id="WP_169200462.1">
    <property type="nucleotide sequence ID" value="NZ_WTVH02000001.1"/>
</dbReference>
<dbReference type="Proteomes" id="UP000601990">
    <property type="component" value="Unassembled WGS sequence"/>
</dbReference>
<keyword evidence="2" id="KW-1185">Reference proteome</keyword>
<evidence type="ECO:0000313" key="1">
    <source>
        <dbReference type="EMBL" id="NMF95268.1"/>
    </source>
</evidence>